<proteinExistence type="predicted"/>
<feature type="region of interest" description="Disordered" evidence="1">
    <location>
        <begin position="23"/>
        <end position="45"/>
    </location>
</feature>
<name>F3NQH4_9ACTN</name>
<organism evidence="2 3">
    <name type="scientific">Streptomyces griseoaurantiacus M045</name>
    <dbReference type="NCBI Taxonomy" id="996637"/>
    <lineage>
        <taxon>Bacteria</taxon>
        <taxon>Bacillati</taxon>
        <taxon>Actinomycetota</taxon>
        <taxon>Actinomycetes</taxon>
        <taxon>Kitasatosporales</taxon>
        <taxon>Streptomycetaceae</taxon>
        <taxon>Streptomyces</taxon>
        <taxon>Streptomyces aurantiacus group</taxon>
    </lineage>
</organism>
<dbReference type="EMBL" id="AEYX01000043">
    <property type="protein sequence ID" value="EGG44434.1"/>
    <property type="molecule type" value="Genomic_DNA"/>
</dbReference>
<gene>
    <name evidence="2" type="ORF">SGM_5249</name>
</gene>
<accession>F3NQH4</accession>
<dbReference type="AlphaFoldDB" id="F3NQH4"/>
<evidence type="ECO:0000256" key="1">
    <source>
        <dbReference type="SAM" id="MobiDB-lite"/>
    </source>
</evidence>
<keyword evidence="3" id="KW-1185">Reference proteome</keyword>
<sequence>MRFITSPHAERLMSVAGLPKPAQACRSSARGRRSAAQSTPLPPTRLTNVAISNRIGVLDEEQIIQESTYDQLTQEPRLFQSQ</sequence>
<protein>
    <submittedName>
        <fullName evidence="2">Uncharacterized protein</fullName>
    </submittedName>
</protein>
<evidence type="ECO:0000313" key="3">
    <source>
        <dbReference type="Proteomes" id="UP000003022"/>
    </source>
</evidence>
<comment type="caution">
    <text evidence="2">The sequence shown here is derived from an EMBL/GenBank/DDBJ whole genome shotgun (WGS) entry which is preliminary data.</text>
</comment>
<evidence type="ECO:0000313" key="2">
    <source>
        <dbReference type="EMBL" id="EGG44434.1"/>
    </source>
</evidence>
<reference evidence="2 3" key="1">
    <citation type="journal article" date="2011" name="J. Bacteriol.">
        <title>Draft genome sequence of the marine bacterium Streptomyces griseoaurantiacus M045, which produces novel manumycin-type antibiotics with a pABA core component.</title>
        <authorList>
            <person name="Li F."/>
            <person name="Jiang P."/>
            <person name="Zheng H."/>
            <person name="Wang S."/>
            <person name="Zhao G."/>
            <person name="Qin S."/>
            <person name="Liu Z."/>
        </authorList>
    </citation>
    <scope>NUCLEOTIDE SEQUENCE [LARGE SCALE GENOMIC DNA]</scope>
    <source>
        <strain evidence="2 3">M045</strain>
    </source>
</reference>
<dbReference type="Proteomes" id="UP000003022">
    <property type="component" value="Unassembled WGS sequence"/>
</dbReference>
<feature type="compositionally biased region" description="Low complexity" evidence="1">
    <location>
        <begin position="23"/>
        <end position="38"/>
    </location>
</feature>